<keyword evidence="6" id="KW-0067">ATP-binding</keyword>
<dbReference type="EMBL" id="FNDD01000063">
    <property type="protein sequence ID" value="SDI09916.1"/>
    <property type="molecule type" value="Genomic_DNA"/>
</dbReference>
<keyword evidence="4" id="KW-0547">Nucleotide-binding</keyword>
<dbReference type="PROSITE" id="PS50109">
    <property type="entry name" value="HIS_KIN"/>
    <property type="match status" value="1"/>
</dbReference>
<keyword evidence="7" id="KW-0175">Coiled coil</keyword>
<dbReference type="Proteomes" id="UP000198854">
    <property type="component" value="Unassembled WGS sequence"/>
</dbReference>
<dbReference type="AlphaFoldDB" id="A0A1G8HTD0"/>
<evidence type="ECO:0000259" key="8">
    <source>
        <dbReference type="PROSITE" id="PS50109"/>
    </source>
</evidence>
<comment type="catalytic activity">
    <reaction evidence="1">
        <text>ATP + protein L-histidine = ADP + protein N-phospho-L-histidine.</text>
        <dbReference type="EC" id="2.7.13.3"/>
    </reaction>
</comment>
<dbReference type="RefSeq" id="WP_176765698.1">
    <property type="nucleotide sequence ID" value="NZ_FNDD01000063.1"/>
</dbReference>
<evidence type="ECO:0000256" key="7">
    <source>
        <dbReference type="SAM" id="Coils"/>
    </source>
</evidence>
<name>A0A1G8HTD0_9VIBR</name>
<dbReference type="Gene3D" id="3.30.565.10">
    <property type="entry name" value="Histidine kinase-like ATPase, C-terminal domain"/>
    <property type="match status" value="2"/>
</dbReference>
<reference evidence="9 10" key="1">
    <citation type="submission" date="2016-10" db="EMBL/GenBank/DDBJ databases">
        <authorList>
            <person name="de Groot N.N."/>
        </authorList>
    </citation>
    <scope>NUCLEOTIDE SEQUENCE [LARGE SCALE GENOMIC DNA]</scope>
    <source>
        <strain evidence="9 10">CGMCC 1.10228</strain>
    </source>
</reference>
<feature type="coiled-coil region" evidence="7">
    <location>
        <begin position="499"/>
        <end position="582"/>
    </location>
</feature>
<dbReference type="PANTHER" id="PTHR44936:SF10">
    <property type="entry name" value="SENSOR PROTEIN RSTB"/>
    <property type="match status" value="1"/>
</dbReference>
<keyword evidence="3" id="KW-0808">Transferase</keyword>
<dbReference type="Pfam" id="PF13589">
    <property type="entry name" value="HATPase_c_3"/>
    <property type="match status" value="1"/>
</dbReference>
<dbReference type="PANTHER" id="PTHR44936">
    <property type="entry name" value="SENSOR PROTEIN CREC"/>
    <property type="match status" value="1"/>
</dbReference>
<accession>A0A1G8HTD0</accession>
<feature type="domain" description="Histidine kinase" evidence="8">
    <location>
        <begin position="706"/>
        <end position="811"/>
    </location>
</feature>
<proteinExistence type="predicted"/>
<dbReference type="GO" id="GO:0005524">
    <property type="term" value="F:ATP binding"/>
    <property type="evidence" value="ECO:0007669"/>
    <property type="project" value="UniProtKB-KW"/>
</dbReference>
<dbReference type="InterPro" id="IPR003594">
    <property type="entry name" value="HATPase_dom"/>
</dbReference>
<dbReference type="InterPro" id="IPR050980">
    <property type="entry name" value="2C_sensor_his_kinase"/>
</dbReference>
<dbReference type="Pfam" id="PF02518">
    <property type="entry name" value="HATPase_c"/>
    <property type="match status" value="1"/>
</dbReference>
<dbReference type="InterPro" id="IPR036890">
    <property type="entry name" value="HATPase_C_sf"/>
</dbReference>
<evidence type="ECO:0000256" key="1">
    <source>
        <dbReference type="ARBA" id="ARBA00000085"/>
    </source>
</evidence>
<dbReference type="InterPro" id="IPR005467">
    <property type="entry name" value="His_kinase_dom"/>
</dbReference>
<sequence>MKFQVSSGLKSIIGKDLITDDFVAIFELVKNAFDAYADNVEITFLDDEIVISDNGKGMSYDDLVNKWLFVAYSAKADDSEDISLSKDYRSNLRAKRVHYAGNKGVGRFSCDRLGCELVIQTKTSECESVHQISLSWDDFEKDQRDKFESINVGYRKVDEFNYPKESRLKIKESGTLLAISNLRDKESWSRNKLKRLKSALAKLIDPFGMKNDFDVIISAPKELNKDKENLEKIESKEIDFNSPYIDSVNGKVKNLVFEKIAEKTTRIKVDISDCGGFVETSLIDRGELVYKIKEKNQYYLLSDSNVSIELYYMNTAAKNNFTRAMGIHSTQFGSVFLFNNGFRVFPIGEPSDDSLGLNSRKTQGYGRYLGTREILGIIDVVGDSNRFKEASSRDKGFVVTPSSKELFKFFYDHALKRLEAYVTKVSWPDKLDAESDDLSRILTDQGKSRVVKVISKLASSKDVEVLDYSERLVDIVSVRNSNFSEVISDLQQFVSKSGSESLQERIEIALNQYRELKEAEEQSRIEAELERKLRLKAEEEARREREAKLIELEKNKELQKSLDDNVEKLEIVEEALQEEKKRSLFLKKASSVDIDTVRNFHHQIGIYSSSINHLIQLKLDSLRSGKEFSTQEISQILESISFKNQQILTVSRIATVADYRLSAEEIDEDLIFFAKEYLEEVVSKYSPDISVEWISDGNSWDMTFMPLEVMLVVDNLVHNASKPNTGCTKITFSSAIDEKKRMKIEIYDDGFGFAQHLKLDINSIFDMGVTTTDGSGLGLYHVKQVINEMGGSIEADPTYEGGAKFIIRFAK</sequence>
<evidence type="ECO:0000313" key="9">
    <source>
        <dbReference type="EMBL" id="SDI09916.1"/>
    </source>
</evidence>
<organism evidence="9 10">
    <name type="scientific">Vibrio xiamenensis</name>
    <dbReference type="NCBI Taxonomy" id="861298"/>
    <lineage>
        <taxon>Bacteria</taxon>
        <taxon>Pseudomonadati</taxon>
        <taxon>Pseudomonadota</taxon>
        <taxon>Gammaproteobacteria</taxon>
        <taxon>Vibrionales</taxon>
        <taxon>Vibrionaceae</taxon>
        <taxon>Vibrio</taxon>
    </lineage>
</organism>
<keyword evidence="5 9" id="KW-0418">Kinase</keyword>
<evidence type="ECO:0000256" key="2">
    <source>
        <dbReference type="ARBA" id="ARBA00012438"/>
    </source>
</evidence>
<evidence type="ECO:0000256" key="6">
    <source>
        <dbReference type="ARBA" id="ARBA00022840"/>
    </source>
</evidence>
<dbReference type="EC" id="2.7.13.3" evidence="2"/>
<dbReference type="SMART" id="SM00387">
    <property type="entry name" value="HATPase_c"/>
    <property type="match status" value="1"/>
</dbReference>
<protein>
    <recommendedName>
        <fullName evidence="2">histidine kinase</fullName>
        <ecNumber evidence="2">2.7.13.3</ecNumber>
    </recommendedName>
</protein>
<dbReference type="STRING" id="861298.SAMN04488136_1634"/>
<evidence type="ECO:0000256" key="5">
    <source>
        <dbReference type="ARBA" id="ARBA00022777"/>
    </source>
</evidence>
<evidence type="ECO:0000256" key="4">
    <source>
        <dbReference type="ARBA" id="ARBA00022741"/>
    </source>
</evidence>
<keyword evidence="10" id="KW-1185">Reference proteome</keyword>
<evidence type="ECO:0000313" key="10">
    <source>
        <dbReference type="Proteomes" id="UP000198854"/>
    </source>
</evidence>
<dbReference type="SUPFAM" id="SSF55874">
    <property type="entry name" value="ATPase domain of HSP90 chaperone/DNA topoisomerase II/histidine kinase"/>
    <property type="match status" value="2"/>
</dbReference>
<dbReference type="GO" id="GO:0004673">
    <property type="term" value="F:protein histidine kinase activity"/>
    <property type="evidence" value="ECO:0007669"/>
    <property type="project" value="UniProtKB-EC"/>
</dbReference>
<evidence type="ECO:0000256" key="3">
    <source>
        <dbReference type="ARBA" id="ARBA00022679"/>
    </source>
</evidence>
<gene>
    <name evidence="9" type="ORF">SAMN04488136_1634</name>
</gene>